<comment type="caution">
    <text evidence="3">The sequence shown here is derived from an EMBL/GenBank/DDBJ whole genome shotgun (WGS) entry which is preliminary data.</text>
</comment>
<feature type="compositionally biased region" description="Basic and acidic residues" evidence="1">
    <location>
        <begin position="244"/>
        <end position="262"/>
    </location>
</feature>
<organism evidence="3 4">
    <name type="scientific">Dipteronia sinensis</name>
    <dbReference type="NCBI Taxonomy" id="43782"/>
    <lineage>
        <taxon>Eukaryota</taxon>
        <taxon>Viridiplantae</taxon>
        <taxon>Streptophyta</taxon>
        <taxon>Embryophyta</taxon>
        <taxon>Tracheophyta</taxon>
        <taxon>Spermatophyta</taxon>
        <taxon>Magnoliopsida</taxon>
        <taxon>eudicotyledons</taxon>
        <taxon>Gunneridae</taxon>
        <taxon>Pentapetalae</taxon>
        <taxon>rosids</taxon>
        <taxon>malvids</taxon>
        <taxon>Sapindales</taxon>
        <taxon>Sapindaceae</taxon>
        <taxon>Hippocastanoideae</taxon>
        <taxon>Acereae</taxon>
        <taxon>Dipteronia</taxon>
    </lineage>
</organism>
<dbReference type="PANTHER" id="PTHR46033">
    <property type="entry name" value="PROTEIN MAIN-LIKE 2"/>
    <property type="match status" value="1"/>
</dbReference>
<keyword evidence="4" id="KW-1185">Reference proteome</keyword>
<feature type="domain" description="Aminotransferase-like plant mobile" evidence="2">
    <location>
        <begin position="150"/>
        <end position="234"/>
    </location>
</feature>
<evidence type="ECO:0000259" key="2">
    <source>
        <dbReference type="Pfam" id="PF10536"/>
    </source>
</evidence>
<dbReference type="InterPro" id="IPR044824">
    <property type="entry name" value="MAIN-like"/>
</dbReference>
<dbReference type="GO" id="GO:0010073">
    <property type="term" value="P:meristem maintenance"/>
    <property type="evidence" value="ECO:0007669"/>
    <property type="project" value="InterPro"/>
</dbReference>
<evidence type="ECO:0000313" key="3">
    <source>
        <dbReference type="EMBL" id="KAK3199599.1"/>
    </source>
</evidence>
<protein>
    <recommendedName>
        <fullName evidence="2">Aminotransferase-like plant mobile domain-containing protein</fullName>
    </recommendedName>
</protein>
<feature type="region of interest" description="Disordered" evidence="1">
    <location>
        <begin position="236"/>
        <end position="262"/>
    </location>
</feature>
<dbReference type="Proteomes" id="UP001281410">
    <property type="component" value="Unassembled WGS sequence"/>
</dbReference>
<sequence>MKEKSLVSPSGDGETTMRVAHFLQPTVTSIEGPMFELPAHCLSSLPHTFEPKHWPLKLALHGCTSPKEDWKIWVGKMASLHEAILNSTYSIQRNHDLVLGLAEKWCPETKSFIFSWGEATLTLEDMIISGYSVLGSLVFSQLETENFRLSRTEFDWCPYAKTLKNWSFAEFYAEKEMWISVDPGGCEELESLALCLRISELNGCGYVEHYFPHRVAMQFGLDQDLPAGVAQVSDYNATGSKTDIPSHDMERSQGVEGDGNERETEIQELQIEDRIHRLRSNIAAINNDFVRVDVVDKILRNGKQKVVRNKTCQSSLKKQIRNVFQKTSRPMKYRSNLISLKDRCFNVCNVANPPVGLPHCKHCQASDSL</sequence>
<dbReference type="InterPro" id="IPR019557">
    <property type="entry name" value="AminoTfrase-like_pln_mobile"/>
</dbReference>
<evidence type="ECO:0000313" key="4">
    <source>
        <dbReference type="Proteomes" id="UP001281410"/>
    </source>
</evidence>
<proteinExistence type="predicted"/>
<dbReference type="EMBL" id="JANJYJ010000007">
    <property type="protein sequence ID" value="KAK3199599.1"/>
    <property type="molecule type" value="Genomic_DNA"/>
</dbReference>
<name>A0AAE0E0M6_9ROSI</name>
<accession>A0AAE0E0M6</accession>
<dbReference type="Pfam" id="PF10536">
    <property type="entry name" value="PMD"/>
    <property type="match status" value="2"/>
</dbReference>
<gene>
    <name evidence="3" type="ORF">Dsin_023014</name>
</gene>
<evidence type="ECO:0000256" key="1">
    <source>
        <dbReference type="SAM" id="MobiDB-lite"/>
    </source>
</evidence>
<dbReference type="AlphaFoldDB" id="A0AAE0E0M6"/>
<dbReference type="PANTHER" id="PTHR46033:SF67">
    <property type="entry name" value="AMINOTRANSFERASE-LIKE, PLANT MOBILE DOMAIN FAMILY PROTEIN"/>
    <property type="match status" value="1"/>
</dbReference>
<reference evidence="3" key="1">
    <citation type="journal article" date="2023" name="Plant J.">
        <title>Genome sequences and population genomics provide insights into the demographic history, inbreeding, and mutation load of two 'living fossil' tree species of Dipteronia.</title>
        <authorList>
            <person name="Feng Y."/>
            <person name="Comes H.P."/>
            <person name="Chen J."/>
            <person name="Zhu S."/>
            <person name="Lu R."/>
            <person name="Zhang X."/>
            <person name="Li P."/>
            <person name="Qiu J."/>
            <person name="Olsen K.M."/>
            <person name="Qiu Y."/>
        </authorList>
    </citation>
    <scope>NUCLEOTIDE SEQUENCE</scope>
    <source>
        <strain evidence="3">NBL</strain>
    </source>
</reference>
<feature type="domain" description="Aminotransferase-like plant mobile" evidence="2">
    <location>
        <begin position="81"/>
        <end position="146"/>
    </location>
</feature>